<accession>A0A518GBT0</accession>
<name>A0A518GBT0_9BACT</name>
<dbReference type="Proteomes" id="UP000318017">
    <property type="component" value="Chromosome"/>
</dbReference>
<keyword evidence="2" id="KW-1185">Reference proteome</keyword>
<organism evidence="1 2">
    <name type="scientific">Aureliella helgolandensis</name>
    <dbReference type="NCBI Taxonomy" id="2527968"/>
    <lineage>
        <taxon>Bacteria</taxon>
        <taxon>Pseudomonadati</taxon>
        <taxon>Planctomycetota</taxon>
        <taxon>Planctomycetia</taxon>
        <taxon>Pirellulales</taxon>
        <taxon>Pirellulaceae</taxon>
        <taxon>Aureliella</taxon>
    </lineage>
</organism>
<evidence type="ECO:0000313" key="1">
    <source>
        <dbReference type="EMBL" id="QDV25980.1"/>
    </source>
</evidence>
<proteinExistence type="predicted"/>
<reference evidence="1 2" key="1">
    <citation type="submission" date="2019-02" db="EMBL/GenBank/DDBJ databases">
        <title>Deep-cultivation of Planctomycetes and their phenomic and genomic characterization uncovers novel biology.</title>
        <authorList>
            <person name="Wiegand S."/>
            <person name="Jogler M."/>
            <person name="Boedeker C."/>
            <person name="Pinto D."/>
            <person name="Vollmers J."/>
            <person name="Rivas-Marin E."/>
            <person name="Kohn T."/>
            <person name="Peeters S.H."/>
            <person name="Heuer A."/>
            <person name="Rast P."/>
            <person name="Oberbeckmann S."/>
            <person name="Bunk B."/>
            <person name="Jeske O."/>
            <person name="Meyerdierks A."/>
            <person name="Storesund J.E."/>
            <person name="Kallscheuer N."/>
            <person name="Luecker S."/>
            <person name="Lage O.M."/>
            <person name="Pohl T."/>
            <person name="Merkel B.J."/>
            <person name="Hornburger P."/>
            <person name="Mueller R.-W."/>
            <person name="Bruemmer F."/>
            <person name="Labrenz M."/>
            <person name="Spormann A.M."/>
            <person name="Op den Camp H."/>
            <person name="Overmann J."/>
            <person name="Amann R."/>
            <person name="Jetten M.S.M."/>
            <person name="Mascher T."/>
            <person name="Medema M.H."/>
            <person name="Devos D.P."/>
            <person name="Kaster A.-K."/>
            <person name="Ovreas L."/>
            <person name="Rohde M."/>
            <person name="Galperin M.Y."/>
            <person name="Jogler C."/>
        </authorList>
    </citation>
    <scope>NUCLEOTIDE SEQUENCE [LARGE SCALE GENOMIC DNA]</scope>
    <source>
        <strain evidence="1 2">Q31a</strain>
    </source>
</reference>
<protein>
    <submittedName>
        <fullName evidence="1">Uncharacterized protein</fullName>
    </submittedName>
</protein>
<dbReference type="EMBL" id="CP036298">
    <property type="protein sequence ID" value="QDV25980.1"/>
    <property type="molecule type" value="Genomic_DNA"/>
</dbReference>
<dbReference type="KEGG" id="ahel:Q31a_43500"/>
<sequence>MVRALQKACSGDCSSPFTCQGCGSCEVESPAGRCGCCSGHSDVGSVEESNEESASCCGHGSATEQGIESTSEVDPFADTEMANEPLADGSPLRCSDDQLATTANSPLMVSGCRCLHAPEVPYAPAPRSPANEVRDLVSLGFASSDIAEPKQQLPRVPAFDSGPPSAILHFAQIELCVWRL</sequence>
<gene>
    <name evidence="1" type="ORF">Q31a_43500</name>
</gene>
<dbReference type="AlphaFoldDB" id="A0A518GBT0"/>
<evidence type="ECO:0000313" key="2">
    <source>
        <dbReference type="Proteomes" id="UP000318017"/>
    </source>
</evidence>